<keyword evidence="1" id="KW-0812">Transmembrane</keyword>
<comment type="caution">
    <text evidence="3">The sequence shown here is derived from an EMBL/GenBank/DDBJ whole genome shotgun (WGS) entry which is preliminary data.</text>
</comment>
<keyword evidence="1" id="KW-1133">Transmembrane helix</keyword>
<dbReference type="InterPro" id="IPR018639">
    <property type="entry name" value="DUF2062"/>
</dbReference>
<evidence type="ECO:0000256" key="1">
    <source>
        <dbReference type="SAM" id="Phobius"/>
    </source>
</evidence>
<feature type="transmembrane region" description="Helical" evidence="1">
    <location>
        <begin position="136"/>
        <end position="163"/>
    </location>
</feature>
<evidence type="ECO:0000259" key="2">
    <source>
        <dbReference type="Pfam" id="PF09835"/>
    </source>
</evidence>
<feature type="transmembrane region" description="Helical" evidence="1">
    <location>
        <begin position="41"/>
        <end position="58"/>
    </location>
</feature>
<reference evidence="3 4" key="1">
    <citation type="submission" date="2019-12" db="EMBL/GenBank/DDBJ databases">
        <title>Genomic-based taxomic classification of the family Erythrobacteraceae.</title>
        <authorList>
            <person name="Xu L."/>
        </authorList>
    </citation>
    <scope>NUCLEOTIDE SEQUENCE [LARGE SCALE GENOMIC DNA]</scope>
    <source>
        <strain evidence="3 4">LMG 29518</strain>
    </source>
</reference>
<feature type="domain" description="DUF2062" evidence="2">
    <location>
        <begin position="23"/>
        <end position="171"/>
    </location>
</feature>
<protein>
    <submittedName>
        <fullName evidence="3">DUF2062 domain-containing protein</fullName>
    </submittedName>
</protein>
<dbReference type="Proteomes" id="UP000438476">
    <property type="component" value="Unassembled WGS sequence"/>
</dbReference>
<name>A0A6I4T2B2_9SPHN</name>
<keyword evidence="1" id="KW-0472">Membrane</keyword>
<dbReference type="AlphaFoldDB" id="A0A6I4T2B2"/>
<gene>
    <name evidence="3" type="ORF">GRI91_01130</name>
</gene>
<evidence type="ECO:0000313" key="3">
    <source>
        <dbReference type="EMBL" id="MXO64361.1"/>
    </source>
</evidence>
<accession>A0A6I4T2B2</accession>
<dbReference type="EMBL" id="WTYT01000001">
    <property type="protein sequence ID" value="MXO64361.1"/>
    <property type="molecule type" value="Genomic_DNA"/>
</dbReference>
<sequence length="184" mass="20326">MKTRLSRWAMRQMPTREQLEKSRYVRHLARRSELWRLTRRSVPRGVAIGLLVGIFALIPGVQMIGAALMCVPCRGNIPIAAAMTFVSNPASTFLIIPAALWVGGLLGFPVDMAAFSELYRNGAGVGEWIGWLLSDAAPSLVVGLLVISVLVSAIGYFLTIFIWRGIVLRRRRRRLSRAALAPAE</sequence>
<proteinExistence type="predicted"/>
<dbReference type="Pfam" id="PF09835">
    <property type="entry name" value="DUF2062"/>
    <property type="match status" value="1"/>
</dbReference>
<dbReference type="OrthoDB" id="7390525at2"/>
<dbReference type="PANTHER" id="PTHR40547">
    <property type="entry name" value="SLL0298 PROTEIN"/>
    <property type="match status" value="1"/>
</dbReference>
<evidence type="ECO:0000313" key="4">
    <source>
        <dbReference type="Proteomes" id="UP000438476"/>
    </source>
</evidence>
<keyword evidence="4" id="KW-1185">Reference proteome</keyword>
<organism evidence="3 4">
    <name type="scientific">Altericroceibacterium endophyticum</name>
    <dbReference type="NCBI Taxonomy" id="1808508"/>
    <lineage>
        <taxon>Bacteria</taxon>
        <taxon>Pseudomonadati</taxon>
        <taxon>Pseudomonadota</taxon>
        <taxon>Alphaproteobacteria</taxon>
        <taxon>Sphingomonadales</taxon>
        <taxon>Erythrobacteraceae</taxon>
        <taxon>Altericroceibacterium</taxon>
    </lineage>
</organism>
<dbReference type="PANTHER" id="PTHR40547:SF1">
    <property type="entry name" value="SLL0298 PROTEIN"/>
    <property type="match status" value="1"/>
</dbReference>